<dbReference type="InterPro" id="IPR037185">
    <property type="entry name" value="EmrE-like"/>
</dbReference>
<feature type="domain" description="EamA" evidence="8">
    <location>
        <begin position="139"/>
        <end position="269"/>
    </location>
</feature>
<proteinExistence type="inferred from homology"/>
<comment type="subcellular location">
    <subcellularLocation>
        <location evidence="1">Cell membrane</location>
        <topology evidence="1">Multi-pass membrane protein</topology>
    </subcellularLocation>
</comment>
<keyword evidence="3" id="KW-1003">Cell membrane</keyword>
<feature type="transmembrane region" description="Helical" evidence="7">
    <location>
        <begin position="81"/>
        <end position="102"/>
    </location>
</feature>
<feature type="transmembrane region" description="Helical" evidence="7">
    <location>
        <begin position="254"/>
        <end position="277"/>
    </location>
</feature>
<dbReference type="InterPro" id="IPR000620">
    <property type="entry name" value="EamA_dom"/>
</dbReference>
<keyword evidence="4 7" id="KW-0812">Transmembrane</keyword>
<keyword evidence="6 7" id="KW-0472">Membrane</keyword>
<dbReference type="AlphaFoldDB" id="A0A6J4QYL3"/>
<evidence type="ECO:0000256" key="5">
    <source>
        <dbReference type="ARBA" id="ARBA00022989"/>
    </source>
</evidence>
<dbReference type="SUPFAM" id="SSF103481">
    <property type="entry name" value="Multidrug resistance efflux transporter EmrE"/>
    <property type="match status" value="2"/>
</dbReference>
<feature type="transmembrane region" description="Helical" evidence="7">
    <location>
        <begin position="58"/>
        <end position="75"/>
    </location>
</feature>
<evidence type="ECO:0000313" key="9">
    <source>
        <dbReference type="EMBL" id="CAA9458854.1"/>
    </source>
</evidence>
<accession>A0A6J4QYL3</accession>
<dbReference type="Pfam" id="PF00892">
    <property type="entry name" value="EamA"/>
    <property type="match status" value="2"/>
</dbReference>
<name>A0A6J4QYL3_9ACTN</name>
<feature type="transmembrane region" description="Helical" evidence="7">
    <location>
        <begin position="139"/>
        <end position="158"/>
    </location>
</feature>
<reference evidence="9" key="1">
    <citation type="submission" date="2020-02" db="EMBL/GenBank/DDBJ databases">
        <authorList>
            <person name="Meier V. D."/>
        </authorList>
    </citation>
    <scope>NUCLEOTIDE SEQUENCE</scope>
    <source>
        <strain evidence="9">AVDCRST_MAG25</strain>
    </source>
</reference>
<protein>
    <submittedName>
        <fullName evidence="9">Permease of the drug/metabolite transporter (DMT) superfamily</fullName>
    </submittedName>
</protein>
<evidence type="ECO:0000256" key="2">
    <source>
        <dbReference type="ARBA" id="ARBA00007362"/>
    </source>
</evidence>
<feature type="transmembrane region" description="Helical" evidence="7">
    <location>
        <begin position="170"/>
        <end position="188"/>
    </location>
</feature>
<dbReference type="PANTHER" id="PTHR42920:SF5">
    <property type="entry name" value="EAMA DOMAIN-CONTAINING PROTEIN"/>
    <property type="match status" value="1"/>
</dbReference>
<evidence type="ECO:0000256" key="3">
    <source>
        <dbReference type="ARBA" id="ARBA00022475"/>
    </source>
</evidence>
<evidence type="ECO:0000256" key="6">
    <source>
        <dbReference type="ARBA" id="ARBA00023136"/>
    </source>
</evidence>
<dbReference type="EMBL" id="CADCVI010000037">
    <property type="protein sequence ID" value="CAA9458854.1"/>
    <property type="molecule type" value="Genomic_DNA"/>
</dbReference>
<sequence length="281" mass="29117">MRAVYSCLLVGVTAVWGWTFVVVGEAIALYGVLPFLAVRFALAAAAMVPLARKAPPRTLVAGGLIGLVLAAGYLFQTMGLLFTTPTNSGLITGLFVVFAPLADRAFFGAAPSRQVIVAVALSLLGMALLAGGAPDGVNLGDVLTLLCAGALGVHIALLSRYAPSHDAGGLAFAQILAMAIVFALAWPLFDTVTLPPRTVWVALIVTGILASAGAFWVQTSAQQHLPAARTAVILTMEPLFAALFGYWLAGDRLIAVQIFGASLILSALVVGEVLPLLRRGK</sequence>
<dbReference type="PANTHER" id="PTHR42920">
    <property type="entry name" value="OS03G0707200 PROTEIN-RELATED"/>
    <property type="match status" value="1"/>
</dbReference>
<comment type="similarity">
    <text evidence="2">Belongs to the EamA transporter family.</text>
</comment>
<feature type="transmembrane region" description="Helical" evidence="7">
    <location>
        <begin position="230"/>
        <end position="248"/>
    </location>
</feature>
<organism evidence="9">
    <name type="scientific">uncultured Rubrobacteraceae bacterium</name>
    <dbReference type="NCBI Taxonomy" id="349277"/>
    <lineage>
        <taxon>Bacteria</taxon>
        <taxon>Bacillati</taxon>
        <taxon>Actinomycetota</taxon>
        <taxon>Rubrobacteria</taxon>
        <taxon>Rubrobacterales</taxon>
        <taxon>Rubrobacteraceae</taxon>
        <taxon>environmental samples</taxon>
    </lineage>
</organism>
<dbReference type="InterPro" id="IPR051258">
    <property type="entry name" value="Diverse_Substrate_Transporter"/>
</dbReference>
<evidence type="ECO:0000256" key="1">
    <source>
        <dbReference type="ARBA" id="ARBA00004651"/>
    </source>
</evidence>
<evidence type="ECO:0000259" key="8">
    <source>
        <dbReference type="Pfam" id="PF00892"/>
    </source>
</evidence>
<feature type="domain" description="EamA" evidence="8">
    <location>
        <begin position="7"/>
        <end position="129"/>
    </location>
</feature>
<gene>
    <name evidence="9" type="ORF">AVDCRST_MAG25-533</name>
</gene>
<evidence type="ECO:0000256" key="4">
    <source>
        <dbReference type="ARBA" id="ARBA00022692"/>
    </source>
</evidence>
<dbReference type="GO" id="GO:0005886">
    <property type="term" value="C:plasma membrane"/>
    <property type="evidence" value="ECO:0007669"/>
    <property type="project" value="UniProtKB-SubCell"/>
</dbReference>
<evidence type="ECO:0000256" key="7">
    <source>
        <dbReference type="SAM" id="Phobius"/>
    </source>
</evidence>
<feature type="transmembrane region" description="Helical" evidence="7">
    <location>
        <begin position="200"/>
        <end position="218"/>
    </location>
</feature>
<keyword evidence="5 7" id="KW-1133">Transmembrane helix</keyword>
<feature type="transmembrane region" description="Helical" evidence="7">
    <location>
        <begin position="114"/>
        <end position="133"/>
    </location>
</feature>